<reference evidence="2" key="1">
    <citation type="journal article" date="2015" name="Int. J. Syst. Evol. Microbiol.">
        <title>Rhizobium alvei sp. nov., isolated from a freshwater river.</title>
        <authorList>
            <person name="Sheu S.Y."/>
            <person name="Huang H.W."/>
            <person name="Young C.C."/>
            <person name="Chen W.M."/>
        </authorList>
    </citation>
    <scope>NUCLEOTIDE SEQUENCE</scope>
    <source>
        <strain evidence="2">TNR-22</strain>
    </source>
</reference>
<proteinExistence type="predicted"/>
<dbReference type="RefSeq" id="WP_304378009.1">
    <property type="nucleotide sequence ID" value="NZ_JAUOZU010000015.1"/>
</dbReference>
<organism evidence="2 3">
    <name type="scientific">Rhizobium alvei</name>
    <dbReference type="NCBI Taxonomy" id="1132659"/>
    <lineage>
        <taxon>Bacteria</taxon>
        <taxon>Pseudomonadati</taxon>
        <taxon>Pseudomonadota</taxon>
        <taxon>Alphaproteobacteria</taxon>
        <taxon>Hyphomicrobiales</taxon>
        <taxon>Rhizobiaceae</taxon>
        <taxon>Rhizobium/Agrobacterium group</taxon>
        <taxon>Rhizobium</taxon>
    </lineage>
</organism>
<reference evidence="2" key="2">
    <citation type="submission" date="2023-07" db="EMBL/GenBank/DDBJ databases">
        <authorList>
            <person name="Shen H."/>
        </authorList>
    </citation>
    <scope>NUCLEOTIDE SEQUENCE</scope>
    <source>
        <strain evidence="2">TNR-22</strain>
    </source>
</reference>
<evidence type="ECO:0000313" key="3">
    <source>
        <dbReference type="Proteomes" id="UP001174932"/>
    </source>
</evidence>
<name>A0ABT8YSC5_9HYPH</name>
<gene>
    <name evidence="2" type="ORF">Q4481_19170</name>
</gene>
<feature type="region of interest" description="Disordered" evidence="1">
    <location>
        <begin position="1"/>
        <end position="23"/>
    </location>
</feature>
<feature type="compositionally biased region" description="Basic and acidic residues" evidence="1">
    <location>
        <begin position="1"/>
        <end position="10"/>
    </location>
</feature>
<sequence length="135" mass="14624">MSPTNKDRNIQSKRGRGFPPSSEGRLGAAAFASAIAAALRSDFGEDRSAVKTIAGLTLANERAVKNWFNGINGPSGEFLILLCRHSDMVLETFLMLAGHSELVKVKKFGDVKTKLNEMLLLLGDLEHLNDKPTIG</sequence>
<comment type="caution">
    <text evidence="2">The sequence shown here is derived from an EMBL/GenBank/DDBJ whole genome shotgun (WGS) entry which is preliminary data.</text>
</comment>
<accession>A0ABT8YSC5</accession>
<evidence type="ECO:0000256" key="1">
    <source>
        <dbReference type="SAM" id="MobiDB-lite"/>
    </source>
</evidence>
<protein>
    <submittedName>
        <fullName evidence="2">Uncharacterized protein</fullName>
    </submittedName>
</protein>
<dbReference type="EMBL" id="JAUOZU010000015">
    <property type="protein sequence ID" value="MDO6966085.1"/>
    <property type="molecule type" value="Genomic_DNA"/>
</dbReference>
<evidence type="ECO:0000313" key="2">
    <source>
        <dbReference type="EMBL" id="MDO6966085.1"/>
    </source>
</evidence>
<keyword evidence="3" id="KW-1185">Reference proteome</keyword>
<dbReference type="Proteomes" id="UP001174932">
    <property type="component" value="Unassembled WGS sequence"/>
</dbReference>